<sequence>MIAIKALFICICLYTIIEQIEAAAKHHAKTRHGDEADKASKLHQKHQKPGKGKKAETEPVKATTDLPEGASREVKMTPEEGGILLDLLFGLI</sequence>
<dbReference type="Proteomes" id="UP000311919">
    <property type="component" value="Unassembled WGS sequence"/>
</dbReference>
<feature type="signal peptide" evidence="2">
    <location>
        <begin position="1"/>
        <end position="22"/>
    </location>
</feature>
<gene>
    <name evidence="3" type="ORF">EWB00_009833</name>
    <name evidence="4" type="ORF">EWB00_009834</name>
</gene>
<comment type="caution">
    <text evidence="3">The sequence shown here is derived from an EMBL/GenBank/DDBJ whole genome shotgun (WGS) entry which is preliminary data.</text>
</comment>
<evidence type="ECO:0000313" key="5">
    <source>
        <dbReference type="Proteomes" id="UP000311919"/>
    </source>
</evidence>
<dbReference type="EMBL" id="SKCS01000064">
    <property type="protein sequence ID" value="TNN18825.1"/>
    <property type="molecule type" value="Genomic_DNA"/>
</dbReference>
<evidence type="ECO:0008006" key="6">
    <source>
        <dbReference type="Google" id="ProtNLM"/>
    </source>
</evidence>
<keyword evidence="5" id="KW-1185">Reference proteome</keyword>
<evidence type="ECO:0000256" key="1">
    <source>
        <dbReference type="SAM" id="MobiDB-lite"/>
    </source>
</evidence>
<feature type="chain" id="PRO_5033462767" description="Secreted protein" evidence="2">
    <location>
        <begin position="23"/>
        <end position="92"/>
    </location>
</feature>
<dbReference type="EMBL" id="SKCS01000064">
    <property type="protein sequence ID" value="TNN18824.1"/>
    <property type="molecule type" value="Genomic_DNA"/>
</dbReference>
<dbReference type="AlphaFoldDB" id="A0A4Z2DQM4"/>
<evidence type="ECO:0000313" key="3">
    <source>
        <dbReference type="EMBL" id="TNN18824.1"/>
    </source>
</evidence>
<evidence type="ECO:0000313" key="4">
    <source>
        <dbReference type="EMBL" id="TNN18825.1"/>
    </source>
</evidence>
<feature type="compositionally biased region" description="Basic residues" evidence="1">
    <location>
        <begin position="41"/>
        <end position="52"/>
    </location>
</feature>
<feature type="compositionally biased region" description="Basic and acidic residues" evidence="1">
    <location>
        <begin position="31"/>
        <end position="40"/>
    </location>
</feature>
<evidence type="ECO:0000256" key="2">
    <source>
        <dbReference type="SAM" id="SignalP"/>
    </source>
</evidence>
<keyword evidence="2" id="KW-0732">Signal</keyword>
<dbReference type="OrthoDB" id="6233167at2759"/>
<organism evidence="3 5">
    <name type="scientific">Schistosoma japonicum</name>
    <name type="common">Blood fluke</name>
    <dbReference type="NCBI Taxonomy" id="6182"/>
    <lineage>
        <taxon>Eukaryota</taxon>
        <taxon>Metazoa</taxon>
        <taxon>Spiralia</taxon>
        <taxon>Lophotrochozoa</taxon>
        <taxon>Platyhelminthes</taxon>
        <taxon>Trematoda</taxon>
        <taxon>Digenea</taxon>
        <taxon>Strigeidida</taxon>
        <taxon>Schistosomatoidea</taxon>
        <taxon>Schistosomatidae</taxon>
        <taxon>Schistosoma</taxon>
    </lineage>
</organism>
<feature type="region of interest" description="Disordered" evidence="1">
    <location>
        <begin position="25"/>
        <end position="75"/>
    </location>
</feature>
<protein>
    <recommendedName>
        <fullName evidence="6">Secreted protein</fullName>
    </recommendedName>
</protein>
<reference evidence="3 5" key="1">
    <citation type="submission" date="2019-03" db="EMBL/GenBank/DDBJ databases">
        <title>An improved genome assembly of the fluke Schistosoma japonicum.</title>
        <authorList>
            <person name="Hu W."/>
            <person name="Luo F."/>
            <person name="Yin M."/>
            <person name="Mo X."/>
            <person name="Sun C."/>
            <person name="Wu Q."/>
            <person name="Zhu B."/>
            <person name="Xiang M."/>
            <person name="Wang J."/>
            <person name="Wang Y."/>
            <person name="Zhang T."/>
            <person name="Xu B."/>
            <person name="Zheng H."/>
            <person name="Feng Z."/>
        </authorList>
    </citation>
    <scope>NUCLEOTIDE SEQUENCE [LARGE SCALE GENOMIC DNA]</scope>
    <source>
        <strain evidence="3">HuSjv2</strain>
        <tissue evidence="3">Worms</tissue>
    </source>
</reference>
<name>A0A4Z2DQM4_SCHJA</name>
<accession>A0A4Z2DQM4</accession>
<proteinExistence type="predicted"/>